<keyword evidence="8 10" id="KW-0472">Membrane</keyword>
<evidence type="ECO:0000256" key="4">
    <source>
        <dbReference type="ARBA" id="ARBA00005985"/>
    </source>
</evidence>
<feature type="transmembrane region" description="Helical" evidence="10">
    <location>
        <begin position="262"/>
        <end position="282"/>
    </location>
</feature>
<evidence type="ECO:0000256" key="1">
    <source>
        <dbReference type="ARBA" id="ARBA00001946"/>
    </source>
</evidence>
<feature type="transmembrane region" description="Helical" evidence="10">
    <location>
        <begin position="118"/>
        <end position="136"/>
    </location>
</feature>
<keyword evidence="12" id="KW-1185">Reference proteome</keyword>
<dbReference type="GO" id="GO:0008412">
    <property type="term" value="F:4-hydroxybenzoate polyprenyltransferase activity"/>
    <property type="evidence" value="ECO:0007669"/>
    <property type="project" value="TreeGrafter"/>
</dbReference>
<dbReference type="Gene3D" id="1.10.357.140">
    <property type="entry name" value="UbiA prenyltransferase"/>
    <property type="match status" value="1"/>
</dbReference>
<dbReference type="UniPathway" id="UPA00213"/>
<dbReference type="GO" id="GO:0005743">
    <property type="term" value="C:mitochondrial inner membrane"/>
    <property type="evidence" value="ECO:0007669"/>
    <property type="project" value="TreeGrafter"/>
</dbReference>
<dbReference type="PANTHER" id="PTHR11048:SF39">
    <property type="entry name" value="POLYPRENYL TRANSFERASE AUSN"/>
    <property type="match status" value="1"/>
</dbReference>
<evidence type="ECO:0000313" key="12">
    <source>
        <dbReference type="Proteomes" id="UP000813444"/>
    </source>
</evidence>
<name>A0A8K0T3W1_9HYPO</name>
<feature type="transmembrane region" description="Helical" evidence="10">
    <location>
        <begin position="71"/>
        <end position="88"/>
    </location>
</feature>
<dbReference type="FunFam" id="1.20.120.1780:FF:000001">
    <property type="entry name" value="4-hydroxybenzoate octaprenyltransferase"/>
    <property type="match status" value="1"/>
</dbReference>
<dbReference type="InterPro" id="IPR000537">
    <property type="entry name" value="UbiA_prenyltransferase"/>
</dbReference>
<dbReference type="Proteomes" id="UP000813444">
    <property type="component" value="Unassembled WGS sequence"/>
</dbReference>
<dbReference type="GO" id="GO:0006744">
    <property type="term" value="P:ubiquinone biosynthetic process"/>
    <property type="evidence" value="ECO:0007669"/>
    <property type="project" value="TreeGrafter"/>
</dbReference>
<protein>
    <recommendedName>
        <fullName evidence="9">Diterpenoid pyrone biosynthesis cluster protein C</fullName>
    </recommendedName>
</protein>
<dbReference type="CDD" id="cd13959">
    <property type="entry name" value="PT_UbiA_COQ2"/>
    <property type="match status" value="1"/>
</dbReference>
<dbReference type="AlphaFoldDB" id="A0A8K0T3W1"/>
<evidence type="ECO:0000256" key="10">
    <source>
        <dbReference type="SAM" id="Phobius"/>
    </source>
</evidence>
<evidence type="ECO:0000313" key="11">
    <source>
        <dbReference type="EMBL" id="KAH7325587.1"/>
    </source>
</evidence>
<evidence type="ECO:0000256" key="9">
    <source>
        <dbReference type="ARBA" id="ARBA00075214"/>
    </source>
</evidence>
<evidence type="ECO:0000256" key="5">
    <source>
        <dbReference type="ARBA" id="ARBA00022679"/>
    </source>
</evidence>
<dbReference type="Pfam" id="PF01040">
    <property type="entry name" value="UbiA"/>
    <property type="match status" value="1"/>
</dbReference>
<feature type="transmembrane region" description="Helical" evidence="10">
    <location>
        <begin position="294"/>
        <end position="315"/>
    </location>
</feature>
<evidence type="ECO:0000256" key="3">
    <source>
        <dbReference type="ARBA" id="ARBA00004721"/>
    </source>
</evidence>
<feature type="transmembrane region" description="Helical" evidence="10">
    <location>
        <begin position="191"/>
        <end position="211"/>
    </location>
</feature>
<sequence length="318" mass="34645">MGSEVQLSQQYGGSHGGGWVSRLPSLWIPYVQLARLSPPAAILLIYIPHVLGLLHAASIQRSSLAEILRSSGWLFVGTVFFSNAAHAWNDLIDSPFDKLVARTKTRPIPRGAISEKNAFIFATVQAIGAALVLLAFPSMTGKWAIPNIFASTYYPWAKRHTHGAQLVLGFCLGWGVIVGATTVNVDPSTDTSTIFLFVACLLWTGIYDTIYAHQDYKDDMKLGLKSLATLLGKKHTKAVLYLFLVIMLGSLAQCGILHEAMWPYHCLAVGGSLVSLGTMITYVQLENPKSCWKWFSTGFWGTGGSIAAGLIAQYATRH</sequence>
<dbReference type="InterPro" id="IPR039653">
    <property type="entry name" value="Prenyltransferase"/>
</dbReference>
<comment type="similarity">
    <text evidence="4">Belongs to the UbiA prenyltransferase family.</text>
</comment>
<comment type="subcellular location">
    <subcellularLocation>
        <location evidence="2">Membrane</location>
        <topology evidence="2">Multi-pass membrane protein</topology>
    </subcellularLocation>
</comment>
<comment type="caution">
    <text evidence="11">The sequence shown here is derived from an EMBL/GenBank/DDBJ whole genome shotgun (WGS) entry which is preliminary data.</text>
</comment>
<accession>A0A8K0T3W1</accession>
<dbReference type="InterPro" id="IPR030470">
    <property type="entry name" value="UbiA_prenylTrfase_CS"/>
</dbReference>
<feature type="transmembrane region" description="Helical" evidence="10">
    <location>
        <begin position="40"/>
        <end position="59"/>
    </location>
</feature>
<dbReference type="FunFam" id="1.10.357.140:FF:000008">
    <property type="entry name" value="4-hydroxybenzoate octaprenyltransferase"/>
    <property type="match status" value="1"/>
</dbReference>
<dbReference type="GO" id="GO:0016114">
    <property type="term" value="P:terpenoid biosynthetic process"/>
    <property type="evidence" value="ECO:0007669"/>
    <property type="project" value="UniProtKB-UniPathway"/>
</dbReference>
<evidence type="ECO:0000256" key="6">
    <source>
        <dbReference type="ARBA" id="ARBA00022692"/>
    </source>
</evidence>
<feature type="transmembrane region" description="Helical" evidence="10">
    <location>
        <begin position="238"/>
        <end position="256"/>
    </location>
</feature>
<proteinExistence type="inferred from homology"/>
<keyword evidence="6 10" id="KW-0812">Transmembrane</keyword>
<keyword evidence="7 10" id="KW-1133">Transmembrane helix</keyword>
<evidence type="ECO:0000256" key="8">
    <source>
        <dbReference type="ARBA" id="ARBA00023136"/>
    </source>
</evidence>
<comment type="cofactor">
    <cofactor evidence="1">
        <name>Mg(2+)</name>
        <dbReference type="ChEBI" id="CHEBI:18420"/>
    </cofactor>
</comment>
<dbReference type="OrthoDB" id="18170at2759"/>
<dbReference type="PROSITE" id="PS00943">
    <property type="entry name" value="UBIA"/>
    <property type="match status" value="1"/>
</dbReference>
<dbReference type="PANTHER" id="PTHR11048">
    <property type="entry name" value="PRENYLTRANSFERASES"/>
    <property type="match status" value="1"/>
</dbReference>
<reference evidence="11" key="1">
    <citation type="journal article" date="2021" name="Nat. Commun.">
        <title>Genetic determinants of endophytism in the Arabidopsis root mycobiome.</title>
        <authorList>
            <person name="Mesny F."/>
            <person name="Miyauchi S."/>
            <person name="Thiergart T."/>
            <person name="Pickel B."/>
            <person name="Atanasova L."/>
            <person name="Karlsson M."/>
            <person name="Huettel B."/>
            <person name="Barry K.W."/>
            <person name="Haridas S."/>
            <person name="Chen C."/>
            <person name="Bauer D."/>
            <person name="Andreopoulos W."/>
            <person name="Pangilinan J."/>
            <person name="LaButti K."/>
            <person name="Riley R."/>
            <person name="Lipzen A."/>
            <person name="Clum A."/>
            <person name="Drula E."/>
            <person name="Henrissat B."/>
            <person name="Kohler A."/>
            <person name="Grigoriev I.V."/>
            <person name="Martin F.M."/>
            <person name="Hacquard S."/>
        </authorList>
    </citation>
    <scope>NUCLEOTIDE SEQUENCE</scope>
    <source>
        <strain evidence="11">MPI-CAGE-CH-0235</strain>
    </source>
</reference>
<organism evidence="11 12">
    <name type="scientific">Stachybotrys elegans</name>
    <dbReference type="NCBI Taxonomy" id="80388"/>
    <lineage>
        <taxon>Eukaryota</taxon>
        <taxon>Fungi</taxon>
        <taxon>Dikarya</taxon>
        <taxon>Ascomycota</taxon>
        <taxon>Pezizomycotina</taxon>
        <taxon>Sordariomycetes</taxon>
        <taxon>Hypocreomycetidae</taxon>
        <taxon>Hypocreales</taxon>
        <taxon>Stachybotryaceae</taxon>
        <taxon>Stachybotrys</taxon>
    </lineage>
</organism>
<dbReference type="EMBL" id="JAGPNK010000002">
    <property type="protein sequence ID" value="KAH7325587.1"/>
    <property type="molecule type" value="Genomic_DNA"/>
</dbReference>
<dbReference type="Gene3D" id="1.20.120.1780">
    <property type="entry name" value="UbiA prenyltransferase"/>
    <property type="match status" value="1"/>
</dbReference>
<comment type="pathway">
    <text evidence="3">Secondary metabolite biosynthesis; terpenoid biosynthesis.</text>
</comment>
<keyword evidence="5" id="KW-0808">Transferase</keyword>
<evidence type="ECO:0000256" key="7">
    <source>
        <dbReference type="ARBA" id="ARBA00022989"/>
    </source>
</evidence>
<dbReference type="InterPro" id="IPR044878">
    <property type="entry name" value="UbiA_sf"/>
</dbReference>
<evidence type="ECO:0000256" key="2">
    <source>
        <dbReference type="ARBA" id="ARBA00004141"/>
    </source>
</evidence>
<gene>
    <name evidence="11" type="ORF">B0I35DRAFT_346899</name>
</gene>
<feature type="transmembrane region" description="Helical" evidence="10">
    <location>
        <begin position="166"/>
        <end position="185"/>
    </location>
</feature>